<keyword evidence="2" id="KW-0963">Cytoplasm</keyword>
<dbReference type="InterPro" id="IPR001907">
    <property type="entry name" value="ClpP"/>
</dbReference>
<comment type="caution">
    <text evidence="4">The sequence shown here is derived from an EMBL/GenBank/DDBJ whole genome shotgun (WGS) entry which is preliminary data.</text>
</comment>
<evidence type="ECO:0000256" key="2">
    <source>
        <dbReference type="ARBA" id="ARBA00022490"/>
    </source>
</evidence>
<dbReference type="SUPFAM" id="SSF52096">
    <property type="entry name" value="ClpP/crotonase"/>
    <property type="match status" value="1"/>
</dbReference>
<dbReference type="GO" id="GO:0004176">
    <property type="term" value="F:ATP-dependent peptidase activity"/>
    <property type="evidence" value="ECO:0007669"/>
    <property type="project" value="InterPro"/>
</dbReference>
<evidence type="ECO:0000256" key="1">
    <source>
        <dbReference type="ARBA" id="ARBA00007039"/>
    </source>
</evidence>
<reference evidence="4 5" key="1">
    <citation type="submission" date="2018-06" db="EMBL/GenBank/DDBJ databases">
        <title>Extensive metabolic versatility and redundancy in microbially diverse, dynamic hydrothermal sediments.</title>
        <authorList>
            <person name="Dombrowski N."/>
            <person name="Teske A."/>
            <person name="Baker B.J."/>
        </authorList>
    </citation>
    <scope>NUCLEOTIDE SEQUENCE [LARGE SCALE GENOMIC DNA]</scope>
    <source>
        <strain evidence="4">B20_G2</strain>
    </source>
</reference>
<dbReference type="PANTHER" id="PTHR10381">
    <property type="entry name" value="ATP-DEPENDENT CLP PROTEASE PROTEOLYTIC SUBUNIT"/>
    <property type="match status" value="1"/>
</dbReference>
<proteinExistence type="inferred from homology"/>
<dbReference type="CDD" id="cd07016">
    <property type="entry name" value="S14_ClpP_1"/>
    <property type="match status" value="1"/>
</dbReference>
<evidence type="ECO:0000256" key="3">
    <source>
        <dbReference type="ARBA" id="ARBA00022801"/>
    </source>
</evidence>
<evidence type="ECO:0000313" key="4">
    <source>
        <dbReference type="EMBL" id="RLE52380.1"/>
    </source>
</evidence>
<organism evidence="4 5">
    <name type="scientific">Thermoproteota archaeon</name>
    <dbReference type="NCBI Taxonomy" id="2056631"/>
    <lineage>
        <taxon>Archaea</taxon>
        <taxon>Thermoproteota</taxon>
    </lineage>
</organism>
<comment type="similarity">
    <text evidence="1">Belongs to the peptidase S14 family.</text>
</comment>
<dbReference type="InterPro" id="IPR029045">
    <property type="entry name" value="ClpP/crotonase-like_dom_sf"/>
</dbReference>
<evidence type="ECO:0008006" key="6">
    <source>
        <dbReference type="Google" id="ProtNLM"/>
    </source>
</evidence>
<dbReference type="GO" id="GO:0004252">
    <property type="term" value="F:serine-type endopeptidase activity"/>
    <property type="evidence" value="ECO:0007669"/>
    <property type="project" value="InterPro"/>
</dbReference>
<dbReference type="GO" id="GO:0006515">
    <property type="term" value="P:protein quality control for misfolded or incompletely synthesized proteins"/>
    <property type="evidence" value="ECO:0007669"/>
    <property type="project" value="TreeGrafter"/>
</dbReference>
<protein>
    <recommendedName>
        <fullName evidence="6">ATP-dependent Clp protease proteolytic subunit</fullName>
    </recommendedName>
</protein>
<dbReference type="Proteomes" id="UP000269499">
    <property type="component" value="Unassembled WGS sequence"/>
</dbReference>
<dbReference type="Pfam" id="PF00574">
    <property type="entry name" value="CLP_protease"/>
    <property type="match status" value="1"/>
</dbReference>
<sequence>MKVLRLEGAIGDVGNTSEDLQLRLDELQLGNEELNLIINSPGGSVIEGFAIYNKLKALPNKITVKVEGLAASIATLIALAADKVEMSEVSLWMVHRASTLVQGNKEELAKQIEVLETIDNTLVTVYAEKTGMERKEIENIISKETFYDSQQALDAGFIDEIVDRVDAKMAAHYAQLNNKYMSKLSEFFAAFKADAVEEIPETPEAVDNQDDTLTLESLSERMSNLDSKVDTLTDTVNGFVTAMADDESNAQDVIEGQVEAKFKALIASLPKTKGTTPSAADNGLNADTPSYVPKFAAFKAKMSEINKNTRKV</sequence>
<dbReference type="InterPro" id="IPR023562">
    <property type="entry name" value="ClpP/TepA"/>
</dbReference>
<dbReference type="AlphaFoldDB" id="A0A497F0D9"/>
<dbReference type="PRINTS" id="PR00127">
    <property type="entry name" value="CLPPROTEASEP"/>
</dbReference>
<accession>A0A497F0D9</accession>
<dbReference type="Gene3D" id="3.90.226.10">
    <property type="entry name" value="2-enoyl-CoA Hydratase, Chain A, domain 1"/>
    <property type="match status" value="1"/>
</dbReference>
<dbReference type="PANTHER" id="PTHR10381:SF70">
    <property type="entry name" value="ATP-DEPENDENT CLP PROTEASE PROTEOLYTIC SUBUNIT"/>
    <property type="match status" value="1"/>
</dbReference>
<dbReference type="GO" id="GO:0009368">
    <property type="term" value="C:endopeptidase Clp complex"/>
    <property type="evidence" value="ECO:0007669"/>
    <property type="project" value="TreeGrafter"/>
</dbReference>
<gene>
    <name evidence="4" type="ORF">DRJ26_04800</name>
</gene>
<dbReference type="EMBL" id="QMRA01000120">
    <property type="protein sequence ID" value="RLE52380.1"/>
    <property type="molecule type" value="Genomic_DNA"/>
</dbReference>
<keyword evidence="3" id="KW-0378">Hydrolase</keyword>
<dbReference type="NCBIfam" id="NF045542">
    <property type="entry name" value="Clp_rel_HeadMat"/>
    <property type="match status" value="1"/>
</dbReference>
<dbReference type="GO" id="GO:0051117">
    <property type="term" value="F:ATPase binding"/>
    <property type="evidence" value="ECO:0007669"/>
    <property type="project" value="TreeGrafter"/>
</dbReference>
<evidence type="ECO:0000313" key="5">
    <source>
        <dbReference type="Proteomes" id="UP000269499"/>
    </source>
</evidence>
<name>A0A497F0D9_9CREN</name>